<keyword evidence="3" id="KW-1185">Reference proteome</keyword>
<dbReference type="PANTHER" id="PTHR16897">
    <property type="entry name" value="OS10G0105400 PROTEIN"/>
    <property type="match status" value="1"/>
</dbReference>
<feature type="domain" description="Fibronectin type-III" evidence="1">
    <location>
        <begin position="1769"/>
        <end position="1869"/>
    </location>
</feature>
<dbReference type="PROSITE" id="PS50853">
    <property type="entry name" value="FN3"/>
    <property type="match status" value="1"/>
</dbReference>
<dbReference type="EnsemblMetazoa" id="G34902.1">
    <property type="protein sequence ID" value="G34902.1:cds"/>
    <property type="gene ID" value="G34902"/>
</dbReference>
<organism evidence="2 3">
    <name type="scientific">Magallana gigas</name>
    <name type="common">Pacific oyster</name>
    <name type="synonym">Crassostrea gigas</name>
    <dbReference type="NCBI Taxonomy" id="29159"/>
    <lineage>
        <taxon>Eukaryota</taxon>
        <taxon>Metazoa</taxon>
        <taxon>Spiralia</taxon>
        <taxon>Lophotrochozoa</taxon>
        <taxon>Mollusca</taxon>
        <taxon>Bivalvia</taxon>
        <taxon>Autobranchia</taxon>
        <taxon>Pteriomorphia</taxon>
        <taxon>Ostreida</taxon>
        <taxon>Ostreoidea</taxon>
        <taxon>Ostreidae</taxon>
        <taxon>Magallana</taxon>
    </lineage>
</organism>
<evidence type="ECO:0000259" key="1">
    <source>
        <dbReference type="PROSITE" id="PS50853"/>
    </source>
</evidence>
<accession>A0A8W8MWF3</accession>
<name>A0A8W8MWF3_MAGGI</name>
<reference evidence="2" key="1">
    <citation type="submission" date="2022-08" db="UniProtKB">
        <authorList>
            <consortium name="EnsemblMetazoa"/>
        </authorList>
    </citation>
    <scope>IDENTIFICATION</scope>
    <source>
        <strain evidence="2">05x7-T-G4-1.051#20</strain>
    </source>
</reference>
<dbReference type="PANTHER" id="PTHR16897:SF2">
    <property type="entry name" value="OS03G0226600 PROTEIN"/>
    <property type="match status" value="1"/>
</dbReference>
<evidence type="ECO:0000313" key="2">
    <source>
        <dbReference type="EnsemblMetazoa" id="G34902.1:cds"/>
    </source>
</evidence>
<protein>
    <recommendedName>
        <fullName evidence="1">Fibronectin type-III domain-containing protein</fullName>
    </recommendedName>
</protein>
<dbReference type="InterPro" id="IPR003961">
    <property type="entry name" value="FN3_dom"/>
</dbReference>
<dbReference type="Proteomes" id="UP000005408">
    <property type="component" value="Unassembled WGS sequence"/>
</dbReference>
<sequence length="3239" mass="362359">MGRCTKYRTNYYSILRCENGYRSYVDPTTCPYAICDGKINPEGACSTYMEIQNRDGRNRTEHSQGDCQKPDLCICKSMNFYGEGGTCKACTEIPNCHEVQCTTASDYKCVYCHGEVKPSRFFRAYTREPDPKKCQMQDYADIKYSMSTLKIGNLKKLDNPSNPNEISSTEVIWTKETGWSTAETKWDAQYKLQETPPDLTDHYVQTFVYGIVSAMTTLQYTSGTDYKDEYFNWDCPGVHEDKPVASPFSCHKTFSLQNTIHFKHNDTLLYIINATLGAHAIILNRENNTEERHDYVGTTKILTYTYRWDTENPYHCSVYSNTSCPQILSVPDLTEQSTISFTWDGWKDDLSGLANYDYEVFKMKPLHTSLQEKSILQRDNASLTVPMVNVTFDEPGMYAIHLSAVDNAGNIKTTRRFVLFDDLSEVTFNYKGFTFVETASPQTNFTWVTKDTGNLLVRWTGRFMNQRHEHNMWLARVNPYPNIEASYDDYDGRRTVNEVPNVQGCVDFMVSFEVDTGSGVRDFRTFISVDDIKMESEELKVVWIDGDRLDITVRAIDIFNQTLDENITVFRDATPPIIENLWLTKEDRLNISVHSLEDFAQMTIEWVAYDLHSGLHSIFWKLYDNYTGEDIIHGYDDIPAQGHTRNLAECNETYGNFSRGPNCYLTPHMGAYHQHFQIKPKISKHGGLVLGKDKGLHDSDYYIEVQATNNALLTTTLIKKITIDLSPPHTGIVQDGVKGVPEVDYQQSTTLQAHWDGFFDRESGVLFYQYGFSANPISSEEFLLDTETKLLNETYSVGAVHEVSSEGTYYACVVAYNRALEPSKPVCSDGVTVTTAIPKVKEVAISGAFIKGGLVTDAFKSSVWVLEDTRVRKLIDNPTKNCVNKATVLSDLELFPAMYMKDGSYMKVNGSIFCTNISGSTHILSTILSKASHITITWVADNASVHDYEVGFSSTINSSAPDIMGFRSTKQHRRIHVMHTDIPEGTPFYIVIKSISKANVEGLQFIGPCFIDTTGPIFSPPITVVFSNGHLIASWHSNSFEDTEDPYALKFKYSIGHHPKGEEVHGYTVLMSGDACKQTQPPTCTAINISMVEWGIHGNHTYYVTIKAENVAGLTTYGVSEPYIHNVQLPAKGIVSDTNSDAGIQFIDKEDIDFTTSTSSLSAHWTGFFHVYLGVDFKFRAGSTPGGGDVFPQTDVGRNLTYTATGLTLQNFKTYYVTITAVSSAGNVEVTSDGVTVVTENSPLSGVYVFDGEPCASKAFENVTLSHHQLDHRLKCMEDIDYQSSVDTLAAYWKIPSSLQAVAPDMHISIEEHSALNNNWTTFKDFYYNHGHQEVRFTNLVLDPGIKYRFVVKLCAKHICYDPQYSDGVRVLANPPTTGNIEVQHVTNASQERLYVKMDLFFDPDVPDFNVKYSVVDKYEWAITDQSKIGRTHTKWQELTNYTLSISKTEISFTLDLNGQFDFSKCRGLTIRGFNKMKLYSIVSLQIRDCGAFDPILIKPKTVIDAVGTPYPDKDGYGEPIILEQNAIWTIPDADYTPNMNYISAVWPKLRYKSYKVAVLNAKSVDVTTYYLPTNTLSLSDPCSHPDALKCSSTENEFINIKFKPGELEHGQRYMVCIHAVHTVIVHEKWTQVLPEISECSDGVVVDLTPPLAGKVWIGSTQGLEYQTAASVLYVNWESFQDVEEFKTNSHASGIQNYKLGIGTSVGGNDAVDFFDVGVVNHKVLNGIALENGRAYYATVIATDYANRTTIQSSLPVIIDNTPPVKTDNPVKISGRHITSDTEIEACWRNVFYDPESEINYYEWSIGSESGYDDIMNLSRVVEECGQNNKRLGLKEGHPYYISVKAYNKAGLISLATSWAYSVDFTPPLMGHVFDLEPNGTSRLDIDFMTEMSSLLVFWEGFFDPHSAIKEYFVSIGTCPGCEDVIEEQSVGMTRELQISDVHFGSGITYYTTVMACNTADYCTIALSDGVIMDNSPPSLGVVSDGTTLEDLEYQSIRNFIGARWLGFNDPQSGLASFVWWAGTTPGGKEVMVEREIHVTEMATALNVTPAMPVGRRIYVTVRAINRAGLFRDATSNGFTIDDSPPVISRGPVFSKDIAIDGKTQFYRTLMKVEWDVNDEDSFIEKQYVSLRAHIGSDFDLPSAQVNGIAKDFVLSGLNLHDGVTYYVTVISCNGAKICTSSTSPGILVDTTPPNRGMFAIKTDHAAELSRHVEGSMTWSKYAVNLAWLGFADIHSEVNHYFVNVGSKYMDTDLNSKPGRPQKVTHVISGEDRGEGNIQVYRIKTLELDSDIKHLFISMWAVNKVGLSSALIHSQFLKVPGGKLFLVRRCIATTCEGHCVCAPQDQVCHINGSSCNDVSKHNKNNLLQVLDMMDGHVDIAYTPSDTILQGKWKIVHRQGQPPLWYQWSIGLTSNDVPTGVFHKELERVWHDVGFRLHEDIKYSVFLRAWYSNDTYAVFKSDGVSIVTKQPSVTNALGSSVTERLVNSAFKDRDYIKENEAFLIDWKNKFIEADDCIKSFHVYVSTSPGGYDIWDSGKDLSNIATSFLVRRISLAPDVQYFSNVIAYGFSGIHHTESSDGFKMDNSKPSAGVIYDGIGLFDLEYQNTSSVVAANWHGFSDTGSGIVQYHWCVGKTTRVNPDNSKIECNVLDWQNVGMHTSVSRRALVNLSNGDVLYSKVYAVDSIDFHSDIVVSNGVTVDMTPPQPQYLFHVDENLAENPSFEDSIKTLSLDNVNKTNICSLVSDYLPKMWNLTKGSCAAVVSSARHLERNRVNKTSGLHLNAHVVYLHEWGSIHGAWSFVEDVSAIKEYKWAIGYTNGGTQIQGFKSVGLNNFAYNANVTLVHNTFIYVTAVASNVAGLQGISYSEPVLVDLTPPDIVNVYDGDILNVDQEAWTNNEVSVNFKAVDKESGIDHCEWAIGHQPQGIELQSFIRISEGKGYQYFDYSLLENKTIYSSIRCHNKAGLTSTKSSNGVKISNRPPSVKHATVEVVPLSVTEYAGKDHYQSMTSNLRIQWSGFEDFVGIEQYKILFRGHDNEFEEKMSFPIGQDVLSASITHMKMNQGLKNITVQAIGKLLIDSETVPYNITISKTIPKKDPKGKVSVAWRSEKKEFTVNWDNIFSSPFPLYYEVSAGTVEGGCDILQWQETTSTRTVFILPPSVTNWSGLPVHVFVRAITKILIIPVEGGADILQWQETTFTRTVFVLPPSVTNWSGLHVHVFVRAITVGGTHSDIKGYIQLPK</sequence>
<proteinExistence type="predicted"/>
<evidence type="ECO:0000313" key="3">
    <source>
        <dbReference type="Proteomes" id="UP000005408"/>
    </source>
</evidence>